<dbReference type="Proteomes" id="UP001279410">
    <property type="component" value="Unassembled WGS sequence"/>
</dbReference>
<dbReference type="InterPro" id="IPR013320">
    <property type="entry name" value="ConA-like_dom_sf"/>
</dbReference>
<dbReference type="Pfam" id="PF13765">
    <property type="entry name" value="PRY"/>
    <property type="match status" value="1"/>
</dbReference>
<dbReference type="Pfam" id="PF00622">
    <property type="entry name" value="SPRY"/>
    <property type="match status" value="1"/>
</dbReference>
<organism evidence="5 6">
    <name type="scientific">Lates japonicus</name>
    <name type="common">Japanese lates</name>
    <dbReference type="NCBI Taxonomy" id="270547"/>
    <lineage>
        <taxon>Eukaryota</taxon>
        <taxon>Metazoa</taxon>
        <taxon>Chordata</taxon>
        <taxon>Craniata</taxon>
        <taxon>Vertebrata</taxon>
        <taxon>Euteleostomi</taxon>
        <taxon>Actinopterygii</taxon>
        <taxon>Neopterygii</taxon>
        <taxon>Teleostei</taxon>
        <taxon>Neoteleostei</taxon>
        <taxon>Acanthomorphata</taxon>
        <taxon>Carangaria</taxon>
        <taxon>Carangaria incertae sedis</taxon>
        <taxon>Centropomidae</taxon>
        <taxon>Lates</taxon>
    </lineage>
</organism>
<dbReference type="PRINTS" id="PR01407">
    <property type="entry name" value="BUTYPHLNCDUF"/>
</dbReference>
<accession>A0AAD3QXQ1</accession>
<dbReference type="PROSITE" id="PS50824">
    <property type="entry name" value="DAPIN"/>
    <property type="match status" value="1"/>
</dbReference>
<dbReference type="AlphaFoldDB" id="A0AAD3QXQ1"/>
<dbReference type="SUPFAM" id="SSF49899">
    <property type="entry name" value="Concanavalin A-like lectins/glucanases"/>
    <property type="match status" value="1"/>
</dbReference>
<dbReference type="CDD" id="cd13733">
    <property type="entry name" value="SPRY_PRY_C-I_1"/>
    <property type="match status" value="1"/>
</dbReference>
<evidence type="ECO:0000256" key="2">
    <source>
        <dbReference type="SAM" id="MobiDB-lite"/>
    </source>
</evidence>
<dbReference type="SMART" id="SM00589">
    <property type="entry name" value="PRY"/>
    <property type="match status" value="1"/>
</dbReference>
<keyword evidence="6" id="KW-1185">Reference proteome</keyword>
<evidence type="ECO:0000259" key="4">
    <source>
        <dbReference type="PROSITE" id="PS50824"/>
    </source>
</evidence>
<dbReference type="SUPFAM" id="SSF47986">
    <property type="entry name" value="DEATH domain"/>
    <property type="match status" value="1"/>
</dbReference>
<dbReference type="Gene3D" id="2.60.120.920">
    <property type="match status" value="1"/>
</dbReference>
<dbReference type="InterPro" id="IPR050143">
    <property type="entry name" value="TRIM/RBCC"/>
</dbReference>
<name>A0AAD3QXQ1_LATJO</name>
<dbReference type="PANTHER" id="PTHR24103">
    <property type="entry name" value="E3 UBIQUITIN-PROTEIN LIGASE TRIM"/>
    <property type="match status" value="1"/>
</dbReference>
<feature type="domain" description="B30.2/SPRY" evidence="3">
    <location>
        <begin position="266"/>
        <end position="466"/>
    </location>
</feature>
<dbReference type="InterPro" id="IPR001870">
    <property type="entry name" value="B30.2/SPRY"/>
</dbReference>
<keyword evidence="1" id="KW-0175">Coiled coil</keyword>
<dbReference type="InterPro" id="IPR004020">
    <property type="entry name" value="DAPIN"/>
</dbReference>
<dbReference type="Gene3D" id="1.10.533.10">
    <property type="entry name" value="Death Domain, Fas"/>
    <property type="match status" value="1"/>
</dbReference>
<feature type="coiled-coil region" evidence="1">
    <location>
        <begin position="186"/>
        <end position="213"/>
    </location>
</feature>
<protein>
    <submittedName>
        <fullName evidence="5">E3 ubiquitin-protein ligase TRIM21-like protein</fullName>
    </submittedName>
</protein>
<dbReference type="InterPro" id="IPR011029">
    <property type="entry name" value="DEATH-like_dom_sf"/>
</dbReference>
<evidence type="ECO:0000313" key="5">
    <source>
        <dbReference type="EMBL" id="GLD48213.1"/>
    </source>
</evidence>
<sequence>MTTVTHEVEKQQKHLPEEGKKITATSTGQWFLKQNEILEGFLAIPEAWLERADRPDTVDLMVQKYGSTEALGITIKILKKISRNDLAQGLSSSRLEDLKNHDPILFKREYKQEKAELEKTNAEIKLMIQERKMKILEIKCSAEFSKKSADRHITDSRQAFTELQTFVERSLANLIEAIEEKQKTTQKQTDGVIQELEQEISELTKRSAEVELLSHTKDHLNFLQSFPSLNAIPPTKTWTEISIPLPSYGRNVGSVANQLKEELANKMDKLIAKAKLNRVKEFAVDVTLDPDTASPHLILSDDGKQVYCSDAKQNLPDNPERFNTAVNVLGKQSFSSGRFYYEVQVKGKTSWDLGIVKESINRKGSIKATPETGYWTICLRNGEKYRASAVDPNLSSNVYLNVKYPPKTVGVFVDYEVGMVSFFDVEAADIIYSFTGCSFTGKLYPFFSPSPHHHGKNSAPLIISPVTD</sequence>
<evidence type="ECO:0000313" key="6">
    <source>
        <dbReference type="Proteomes" id="UP001279410"/>
    </source>
</evidence>
<proteinExistence type="predicted"/>
<dbReference type="InterPro" id="IPR006574">
    <property type="entry name" value="PRY"/>
</dbReference>
<dbReference type="PROSITE" id="PS50188">
    <property type="entry name" value="B302_SPRY"/>
    <property type="match status" value="1"/>
</dbReference>
<evidence type="ECO:0000259" key="3">
    <source>
        <dbReference type="PROSITE" id="PS50188"/>
    </source>
</evidence>
<gene>
    <name evidence="5" type="ORF">AKAME5_000222300</name>
</gene>
<comment type="caution">
    <text evidence="5">The sequence shown here is derived from an EMBL/GenBank/DDBJ whole genome shotgun (WGS) entry which is preliminary data.</text>
</comment>
<dbReference type="FunFam" id="2.60.120.920:FF:000004">
    <property type="entry name" value="Butyrophilin subfamily 1 member A1"/>
    <property type="match status" value="1"/>
</dbReference>
<reference evidence="5" key="1">
    <citation type="submission" date="2022-08" db="EMBL/GenBank/DDBJ databases">
        <title>Genome sequencing of akame (Lates japonicus).</title>
        <authorList>
            <person name="Hashiguchi Y."/>
            <person name="Takahashi H."/>
        </authorList>
    </citation>
    <scope>NUCLEOTIDE SEQUENCE</scope>
    <source>
        <strain evidence="5">Kochi</strain>
    </source>
</reference>
<dbReference type="InterPro" id="IPR043136">
    <property type="entry name" value="B30.2/SPRY_sf"/>
</dbReference>
<feature type="domain" description="Pyrin" evidence="4">
    <location>
        <begin position="1"/>
        <end position="96"/>
    </location>
</feature>
<dbReference type="Pfam" id="PF02758">
    <property type="entry name" value="PYRIN"/>
    <property type="match status" value="1"/>
</dbReference>
<dbReference type="EMBL" id="BRZM01000005">
    <property type="protein sequence ID" value="GLD48213.1"/>
    <property type="molecule type" value="Genomic_DNA"/>
</dbReference>
<dbReference type="InterPro" id="IPR058030">
    <property type="entry name" value="TRIM8/14/16/25/29/45/65_CC"/>
</dbReference>
<evidence type="ECO:0000256" key="1">
    <source>
        <dbReference type="SAM" id="Coils"/>
    </source>
</evidence>
<dbReference type="SMART" id="SM00449">
    <property type="entry name" value="SPRY"/>
    <property type="match status" value="1"/>
</dbReference>
<dbReference type="InterPro" id="IPR003877">
    <property type="entry name" value="SPRY_dom"/>
</dbReference>
<feature type="region of interest" description="Disordered" evidence="2">
    <location>
        <begin position="1"/>
        <end position="20"/>
    </location>
</feature>
<dbReference type="InterPro" id="IPR003879">
    <property type="entry name" value="Butyrophylin_SPRY"/>
</dbReference>
<feature type="coiled-coil region" evidence="1">
    <location>
        <begin position="107"/>
        <end position="139"/>
    </location>
</feature>
<dbReference type="Pfam" id="PF25600">
    <property type="entry name" value="TRIM_CC"/>
    <property type="match status" value="1"/>
</dbReference>
<dbReference type="SMART" id="SM01289">
    <property type="entry name" value="PYRIN"/>
    <property type="match status" value="1"/>
</dbReference>